<proteinExistence type="predicted"/>
<gene>
    <name evidence="1" type="ORF">ACFPZP_21695</name>
</gene>
<sequence>MTNGELTQSPAGEFLMFTSGDGKVRIECRFENDTLWLSQAMICDLYGKAKSTISGHIKNIFEDAELDENSVVRFYRTTAVDGKTYNVQFFSLPLILAIGYRVRSIRGTQFRQWATQTLQEYLVKGFVMDDERLKNPPVGSSAVPDYFDEMLERIRDIRASERRVYLRVREILALAADYQPSLKETTLFFQTIQNKLHFACTGHTAAELINQRADASKPHMGLTSYKSEEVRKSDVTVAKNYLNPEEIGELNRVVNMWLDFAEDQARRRKQVFLHDWQIKLDQFLQFNDREVLKDAGSVSKKAAVEKAQTEYVQFAEQQRRLKEAEGEKDIAGLVKWETKAGK</sequence>
<dbReference type="Proteomes" id="UP001596169">
    <property type="component" value="Unassembled WGS sequence"/>
</dbReference>
<dbReference type="PIRSF" id="PIRSF015268">
    <property type="entry name" value="Virulence_RhuM"/>
    <property type="match status" value="1"/>
</dbReference>
<dbReference type="PANTHER" id="PTHR35810">
    <property type="entry name" value="CYTOPLASMIC PROTEIN-RELATED"/>
    <property type="match status" value="1"/>
</dbReference>
<comment type="caution">
    <text evidence="1">The sequence shown here is derived from an EMBL/GenBank/DDBJ whole genome shotgun (WGS) entry which is preliminary data.</text>
</comment>
<dbReference type="EMBL" id="JBHSRG010000013">
    <property type="protein sequence ID" value="MFC6123662.1"/>
    <property type="molecule type" value="Genomic_DNA"/>
</dbReference>
<protein>
    <submittedName>
        <fullName evidence="1">Virulence RhuM family protein</fullName>
    </submittedName>
</protein>
<evidence type="ECO:0000313" key="1">
    <source>
        <dbReference type="EMBL" id="MFC6123662.1"/>
    </source>
</evidence>
<dbReference type="RefSeq" id="WP_155525379.1">
    <property type="nucleotide sequence ID" value="NZ_JBHSRG010000013.1"/>
</dbReference>
<accession>A0ABW1Q5P3</accession>
<dbReference type="Pfam" id="PF13310">
    <property type="entry name" value="Virulence_RhuM"/>
    <property type="match status" value="1"/>
</dbReference>
<evidence type="ECO:0000313" key="2">
    <source>
        <dbReference type="Proteomes" id="UP001596169"/>
    </source>
</evidence>
<organism evidence="1 2">
    <name type="scientific">Citrobacter bitternis</name>
    <dbReference type="NCBI Taxonomy" id="1585982"/>
    <lineage>
        <taxon>Bacteria</taxon>
        <taxon>Pseudomonadati</taxon>
        <taxon>Pseudomonadota</taxon>
        <taxon>Gammaproteobacteria</taxon>
        <taxon>Enterobacterales</taxon>
        <taxon>Enterobacteriaceae</taxon>
        <taxon>Citrobacter</taxon>
    </lineage>
</organism>
<reference evidence="2" key="1">
    <citation type="journal article" date="2019" name="Int. J. Syst. Evol. Microbiol.">
        <title>The Global Catalogue of Microorganisms (GCM) 10K type strain sequencing project: providing services to taxonomists for standard genome sequencing and annotation.</title>
        <authorList>
            <consortium name="The Broad Institute Genomics Platform"/>
            <consortium name="The Broad Institute Genome Sequencing Center for Infectious Disease"/>
            <person name="Wu L."/>
            <person name="Ma J."/>
        </authorList>
    </citation>
    <scope>NUCLEOTIDE SEQUENCE [LARGE SCALE GENOMIC DNA]</scope>
    <source>
        <strain evidence="2">JCM30009</strain>
    </source>
</reference>
<keyword evidence="2" id="KW-1185">Reference proteome</keyword>
<dbReference type="InterPro" id="IPR011204">
    <property type="entry name" value="Virulence_RhuM-like"/>
</dbReference>
<name>A0ABW1Q5P3_9ENTR</name>
<dbReference type="PANTHER" id="PTHR35810:SF1">
    <property type="entry name" value="CYTOPLASMIC PROTEIN"/>
    <property type="match status" value="1"/>
</dbReference>